<evidence type="ECO:0000313" key="2">
    <source>
        <dbReference type="EMBL" id="KAB8195911.1"/>
    </source>
</evidence>
<dbReference type="InterPro" id="IPR050982">
    <property type="entry name" value="Auxin_biosynth/cation_transpt"/>
</dbReference>
<accession>A0A5C4WSQ1</accession>
<keyword evidence="1" id="KW-0560">Oxidoreductase</keyword>
<dbReference type="Pfam" id="PF13738">
    <property type="entry name" value="Pyr_redox_3"/>
    <property type="match status" value="1"/>
</dbReference>
<dbReference type="GO" id="GO:0005829">
    <property type="term" value="C:cytosol"/>
    <property type="evidence" value="ECO:0007669"/>
    <property type="project" value="TreeGrafter"/>
</dbReference>
<comment type="caution">
    <text evidence="2">The sequence shown here is derived from an EMBL/GenBank/DDBJ whole genome shotgun (WGS) entry which is preliminary data.</text>
</comment>
<reference evidence="2 3" key="1">
    <citation type="submission" date="2019-10" db="EMBL/GenBank/DDBJ databases">
        <title>Nonomuraea sp. nov., isolated from Phyllanthus amarus.</title>
        <authorList>
            <person name="Klykleung N."/>
            <person name="Tanasupawat S."/>
        </authorList>
    </citation>
    <scope>NUCLEOTIDE SEQUENCE [LARGE SCALE GENOMIC DNA]</scope>
    <source>
        <strain evidence="2 3">PA1-10</strain>
    </source>
</reference>
<evidence type="ECO:0000313" key="3">
    <source>
        <dbReference type="Proteomes" id="UP000312512"/>
    </source>
</evidence>
<keyword evidence="3" id="KW-1185">Reference proteome</keyword>
<dbReference type="Proteomes" id="UP000312512">
    <property type="component" value="Unassembled WGS sequence"/>
</dbReference>
<name>A0A5C4WSQ1_9ACTN</name>
<sequence>MRPGPVVVVGAGSAGLATAAALQRAGVEAVVLEQGDGVAASWRSRHEDLRLNTIRWMSGLPGLRLPRSAGRWVSRDDYVAYLDRFARSRRLHVRFGVRVRRVDGAPGGWRVTTSAGERESDHVVVAGGHDRLPWLPDWPGRDRFGGPVMHVAALRRAADLRGRRVLLVGAGNSAVEIAGHLVEAGVKALWVSVRTPPNILPRELAGLPLHPLAALSRVLPEGVRDAGARALSRLAFGDLSSYGLPLPPQGPFERMRTTGVTVAVDQGFVGHLKAGRLEIVAAVAGFDGEEVVLRGGRRLRPDVVLAATGYRSGLEPLVGHLGVLDAGGRPHGGPGSAAAPGLWFVGYHSAIEGTLRRHPAEAARVARAVARARRRAPAA</sequence>
<dbReference type="PRINTS" id="PR00469">
    <property type="entry name" value="PNDRDTASEII"/>
</dbReference>
<dbReference type="RefSeq" id="WP_139630229.1">
    <property type="nucleotide sequence ID" value="NZ_VDLX02000003.1"/>
</dbReference>
<dbReference type="SUPFAM" id="SSF51905">
    <property type="entry name" value="FAD/NAD(P)-binding domain"/>
    <property type="match status" value="2"/>
</dbReference>
<dbReference type="GO" id="GO:0004497">
    <property type="term" value="F:monooxygenase activity"/>
    <property type="evidence" value="ECO:0007669"/>
    <property type="project" value="UniProtKB-KW"/>
</dbReference>
<dbReference type="GO" id="GO:0050660">
    <property type="term" value="F:flavin adenine dinucleotide binding"/>
    <property type="evidence" value="ECO:0007669"/>
    <property type="project" value="TreeGrafter"/>
</dbReference>
<evidence type="ECO:0000256" key="1">
    <source>
        <dbReference type="ARBA" id="ARBA00023002"/>
    </source>
</evidence>
<proteinExistence type="predicted"/>
<dbReference type="Gene3D" id="3.50.50.60">
    <property type="entry name" value="FAD/NAD(P)-binding domain"/>
    <property type="match status" value="1"/>
</dbReference>
<dbReference type="OrthoDB" id="5168853at2"/>
<dbReference type="InterPro" id="IPR036188">
    <property type="entry name" value="FAD/NAD-bd_sf"/>
</dbReference>
<keyword evidence="2" id="KW-0503">Monooxygenase</keyword>
<gene>
    <name evidence="2" type="ORF">FH608_010520</name>
</gene>
<protein>
    <submittedName>
        <fullName evidence="2">SidA/IucD/PvdA family monooxygenase</fullName>
    </submittedName>
</protein>
<dbReference type="AlphaFoldDB" id="A0A5C4WSQ1"/>
<dbReference type="EMBL" id="VDLX02000003">
    <property type="protein sequence ID" value="KAB8195911.1"/>
    <property type="molecule type" value="Genomic_DNA"/>
</dbReference>
<dbReference type="PRINTS" id="PR00368">
    <property type="entry name" value="FADPNR"/>
</dbReference>
<dbReference type="PANTHER" id="PTHR43539">
    <property type="entry name" value="FLAVIN-BINDING MONOOXYGENASE-LIKE PROTEIN (AFU_ORTHOLOGUE AFUA_4G09220)"/>
    <property type="match status" value="1"/>
</dbReference>
<dbReference type="PANTHER" id="PTHR43539:SF78">
    <property type="entry name" value="FLAVIN-CONTAINING MONOOXYGENASE"/>
    <property type="match status" value="1"/>
</dbReference>
<organism evidence="2 3">
    <name type="scientific">Nonomuraea phyllanthi</name>
    <dbReference type="NCBI Taxonomy" id="2219224"/>
    <lineage>
        <taxon>Bacteria</taxon>
        <taxon>Bacillati</taxon>
        <taxon>Actinomycetota</taxon>
        <taxon>Actinomycetes</taxon>
        <taxon>Streptosporangiales</taxon>
        <taxon>Streptosporangiaceae</taxon>
        <taxon>Nonomuraea</taxon>
    </lineage>
</organism>